<comment type="caution">
    <text evidence="6">The sequence shown here is derived from an EMBL/GenBank/DDBJ whole genome shotgun (WGS) entry which is preliminary data.</text>
</comment>
<dbReference type="HAMAP" id="MF_00298">
    <property type="entry name" value="Nudix_RppH"/>
    <property type="match status" value="1"/>
</dbReference>
<dbReference type="NCBIfam" id="NF001937">
    <property type="entry name" value="PRK00714.1-4"/>
    <property type="match status" value="1"/>
</dbReference>
<dbReference type="InterPro" id="IPR015797">
    <property type="entry name" value="NUDIX_hydrolase-like_dom_sf"/>
</dbReference>
<accession>A0A520S762</accession>
<proteinExistence type="inferred from homology"/>
<name>A0A520S762_9GAMM</name>
<dbReference type="InterPro" id="IPR020084">
    <property type="entry name" value="NUDIX_hydrolase_CS"/>
</dbReference>
<dbReference type="PANTHER" id="PTHR23114:SF17">
    <property type="entry name" value="M7GPPPN-MRNA HYDROLASE"/>
    <property type="match status" value="1"/>
</dbReference>
<dbReference type="GO" id="GO:0006402">
    <property type="term" value="P:mRNA catabolic process"/>
    <property type="evidence" value="ECO:0007669"/>
    <property type="project" value="TreeGrafter"/>
</dbReference>
<dbReference type="Gene3D" id="3.90.79.10">
    <property type="entry name" value="Nucleoside Triphosphate Pyrophosphohydrolase"/>
    <property type="match status" value="1"/>
</dbReference>
<feature type="domain" description="Nudix hydrolase" evidence="5">
    <location>
        <begin position="6"/>
        <end position="149"/>
    </location>
</feature>
<evidence type="ECO:0000256" key="2">
    <source>
        <dbReference type="ARBA" id="ARBA00001946"/>
    </source>
</evidence>
<evidence type="ECO:0000256" key="1">
    <source>
        <dbReference type="ARBA" id="ARBA00001936"/>
    </source>
</evidence>
<dbReference type="GO" id="GO:0005737">
    <property type="term" value="C:cytoplasm"/>
    <property type="evidence" value="ECO:0007669"/>
    <property type="project" value="TreeGrafter"/>
</dbReference>
<evidence type="ECO:0000313" key="7">
    <source>
        <dbReference type="Proteomes" id="UP000320404"/>
    </source>
</evidence>
<dbReference type="Pfam" id="PF00293">
    <property type="entry name" value="NUDIX"/>
    <property type="match status" value="1"/>
</dbReference>
<feature type="short sequence motif" description="Nudix box" evidence="4">
    <location>
        <begin position="38"/>
        <end position="59"/>
    </location>
</feature>
<dbReference type="EMBL" id="SHAH01000001">
    <property type="protein sequence ID" value="RZO78315.1"/>
    <property type="molecule type" value="Genomic_DNA"/>
</dbReference>
<evidence type="ECO:0000256" key="3">
    <source>
        <dbReference type="ARBA" id="ARBA00022801"/>
    </source>
</evidence>
<comment type="cofactor">
    <cofactor evidence="1">
        <name>Mn(2+)</name>
        <dbReference type="ChEBI" id="CHEBI:29035"/>
    </cofactor>
</comment>
<dbReference type="GO" id="GO:0034353">
    <property type="term" value="F:mRNA 5'-diphosphatase activity"/>
    <property type="evidence" value="ECO:0007669"/>
    <property type="project" value="TreeGrafter"/>
</dbReference>
<reference evidence="6 7" key="1">
    <citation type="submission" date="2019-02" db="EMBL/GenBank/DDBJ databases">
        <title>Prokaryotic population dynamics and viral predation in marine succession experiment using metagenomics: the confinement effect.</title>
        <authorList>
            <person name="Haro-Moreno J.M."/>
            <person name="Rodriguez-Valera F."/>
            <person name="Lopez-Perez M."/>
        </authorList>
    </citation>
    <scope>NUCLEOTIDE SEQUENCE [LARGE SCALE GENOMIC DNA]</scope>
    <source>
        <strain evidence="6">MED-G158</strain>
    </source>
</reference>
<comment type="cofactor">
    <cofactor evidence="4">
        <name>a divalent metal cation</name>
        <dbReference type="ChEBI" id="CHEBI:60240"/>
    </cofactor>
</comment>
<dbReference type="InterPro" id="IPR000086">
    <property type="entry name" value="NUDIX_hydrolase_dom"/>
</dbReference>
<dbReference type="InterPro" id="IPR020476">
    <property type="entry name" value="Nudix_hydrolase"/>
</dbReference>
<dbReference type="SUPFAM" id="SSF55811">
    <property type="entry name" value="Nudix"/>
    <property type="match status" value="1"/>
</dbReference>
<evidence type="ECO:0000256" key="4">
    <source>
        <dbReference type="HAMAP-Rule" id="MF_00298"/>
    </source>
</evidence>
<evidence type="ECO:0000259" key="5">
    <source>
        <dbReference type="PROSITE" id="PS51462"/>
    </source>
</evidence>
<sequence length="162" mass="19042">MIDSEGFRPNVGIVICNRLGQLLWAKRIGQSSWQFPQGGINADESLEQALYRELDEEVGLAAGDVKILHQTNDWLRYKLPKNFVRRHTDPMCIGQKQKWFLLGLEADDARVELNNSSEPEFDDWRWVSYWYPVNQVIEFKRGVYRRALKELLNPLNDYVEKK</sequence>
<dbReference type="PANTHER" id="PTHR23114">
    <property type="entry name" value="M7GPPPN-MRNA HYDROLASE"/>
    <property type="match status" value="1"/>
</dbReference>
<evidence type="ECO:0000313" key="6">
    <source>
        <dbReference type="EMBL" id="RZO78315.1"/>
    </source>
</evidence>
<dbReference type="EC" id="3.6.1.-" evidence="4"/>
<gene>
    <name evidence="4" type="primary">rppH</name>
    <name evidence="4" type="synonym">nudH</name>
    <name evidence="6" type="ORF">EVA69_00130</name>
</gene>
<protein>
    <recommendedName>
        <fullName evidence="4">RNA pyrophosphohydrolase</fullName>
        <ecNumber evidence="4">3.6.1.-</ecNumber>
    </recommendedName>
    <alternativeName>
        <fullName evidence="4">(Di)nucleoside polyphosphate hydrolase</fullName>
    </alternativeName>
</protein>
<dbReference type="NCBIfam" id="NF001938">
    <property type="entry name" value="PRK00714.1-5"/>
    <property type="match status" value="1"/>
</dbReference>
<comment type="function">
    <text evidence="4">Accelerates the degradation of transcripts by removing pyrophosphate from the 5'-end of triphosphorylated RNA, leading to a more labile monophosphorylated state that can stimulate subsequent ribonuclease cleavage.</text>
</comment>
<dbReference type="CDD" id="cd03671">
    <property type="entry name" value="NUDIX_Ap4A_hydrolase_plant_like"/>
    <property type="match status" value="1"/>
</dbReference>
<comment type="cofactor">
    <cofactor evidence="2">
        <name>Mg(2+)</name>
        <dbReference type="ChEBI" id="CHEBI:18420"/>
    </cofactor>
</comment>
<dbReference type="PRINTS" id="PR00502">
    <property type="entry name" value="NUDIXFAMILY"/>
</dbReference>
<comment type="similarity">
    <text evidence="4">Belongs to the Nudix hydrolase family. RppH subfamily.</text>
</comment>
<dbReference type="AlphaFoldDB" id="A0A520S762"/>
<dbReference type="PROSITE" id="PS51462">
    <property type="entry name" value="NUDIX"/>
    <property type="match status" value="1"/>
</dbReference>
<dbReference type="FunFam" id="3.90.79.10:FF:000001">
    <property type="entry name" value="RNA pyrophosphohydrolase"/>
    <property type="match status" value="1"/>
</dbReference>
<dbReference type="InterPro" id="IPR022927">
    <property type="entry name" value="RppH"/>
</dbReference>
<keyword evidence="3 4" id="KW-0378">Hydrolase</keyword>
<dbReference type="PROSITE" id="PS00893">
    <property type="entry name" value="NUDIX_BOX"/>
    <property type="match status" value="1"/>
</dbReference>
<organism evidence="6 7">
    <name type="scientific">OM182 bacterium</name>
    <dbReference type="NCBI Taxonomy" id="2510334"/>
    <lineage>
        <taxon>Bacteria</taxon>
        <taxon>Pseudomonadati</taxon>
        <taxon>Pseudomonadota</taxon>
        <taxon>Gammaproteobacteria</taxon>
        <taxon>OMG group</taxon>
        <taxon>OM182 clade</taxon>
    </lineage>
</organism>
<dbReference type="Proteomes" id="UP000320404">
    <property type="component" value="Unassembled WGS sequence"/>
</dbReference>
<dbReference type="NCBIfam" id="NF001934">
    <property type="entry name" value="PRK00714.1-1"/>
    <property type="match status" value="1"/>
</dbReference>